<dbReference type="GO" id="GO:0009060">
    <property type="term" value="P:aerobic respiration"/>
    <property type="evidence" value="ECO:0007669"/>
    <property type="project" value="InterPro"/>
</dbReference>
<dbReference type="PROSITE" id="PS50855">
    <property type="entry name" value="COX1"/>
    <property type="match status" value="1"/>
</dbReference>
<evidence type="ECO:0000259" key="9">
    <source>
        <dbReference type="PROSITE" id="PS50855"/>
    </source>
</evidence>
<dbReference type="SUPFAM" id="SSF81442">
    <property type="entry name" value="Cytochrome c oxidase subunit I-like"/>
    <property type="match status" value="1"/>
</dbReference>
<proteinExistence type="predicted"/>
<dbReference type="InterPro" id="IPR023616">
    <property type="entry name" value="Cyt_c_oxase-like_su1_dom"/>
</dbReference>
<dbReference type="GO" id="GO:0020037">
    <property type="term" value="F:heme binding"/>
    <property type="evidence" value="ECO:0007669"/>
    <property type="project" value="InterPro"/>
</dbReference>
<dbReference type="InterPro" id="IPR000883">
    <property type="entry name" value="Cyt_C_Oxase_1"/>
</dbReference>
<evidence type="ECO:0000256" key="5">
    <source>
        <dbReference type="ARBA" id="ARBA00023136"/>
    </source>
</evidence>
<evidence type="ECO:0000256" key="1">
    <source>
        <dbReference type="ARBA" id="ARBA00004651"/>
    </source>
</evidence>
<dbReference type="AlphaFoldDB" id="A0A6J6CAF6"/>
<dbReference type="GO" id="GO:0022904">
    <property type="term" value="P:respiratory electron transport chain"/>
    <property type="evidence" value="ECO:0007669"/>
    <property type="project" value="TreeGrafter"/>
</dbReference>
<protein>
    <submittedName>
        <fullName evidence="10">Unannotated protein</fullName>
    </submittedName>
</protein>
<feature type="region of interest" description="Disordered" evidence="7">
    <location>
        <begin position="190"/>
        <end position="239"/>
    </location>
</feature>
<dbReference type="Gene3D" id="1.20.210.10">
    <property type="entry name" value="Cytochrome c oxidase-like, subunit I domain"/>
    <property type="match status" value="1"/>
</dbReference>
<keyword evidence="4 8" id="KW-1133">Transmembrane helix</keyword>
<keyword evidence="3 8" id="KW-0812">Transmembrane</keyword>
<sequence length="239" mass="26221">MLVGFNLTFGPMHILGLQGMMRRTYTYTSNQGFSMWNMVSTTGAFIIALSLLVFMGNVVFSYRKHRKNPVNPGADPWDARSLEWMIPSPAPEYNFAEIPVVEEFDEFWHRKYGHDENGRLVRIAKTEDVVESSDPVTVHLPSPSYWPLVLALGMPLVGYGLIFNLWWAVPGVILIVAGIYGWVMEPATDPDASHGHDDHHGDPDEPDAAEIEAGESAESELVSASAGSAGVTADGGDSQ</sequence>
<dbReference type="InterPro" id="IPR021050">
    <property type="entry name" value="Cyt_c_oxidase_su4_actinobac"/>
</dbReference>
<keyword evidence="2" id="KW-1003">Cell membrane</keyword>
<dbReference type="GO" id="GO:0005886">
    <property type="term" value="C:plasma membrane"/>
    <property type="evidence" value="ECO:0007669"/>
    <property type="project" value="UniProtKB-SubCell"/>
</dbReference>
<evidence type="ECO:0000256" key="6">
    <source>
        <dbReference type="ARBA" id="ARBA00047816"/>
    </source>
</evidence>
<dbReference type="GO" id="GO:0004129">
    <property type="term" value="F:cytochrome-c oxidase activity"/>
    <property type="evidence" value="ECO:0007669"/>
    <property type="project" value="UniProtKB-EC"/>
</dbReference>
<reference evidence="10" key="1">
    <citation type="submission" date="2020-05" db="EMBL/GenBank/DDBJ databases">
        <authorList>
            <person name="Chiriac C."/>
            <person name="Salcher M."/>
            <person name="Ghai R."/>
            <person name="Kavagutti S V."/>
        </authorList>
    </citation>
    <scope>NUCLEOTIDE SEQUENCE</scope>
</reference>
<accession>A0A6J6CAF6</accession>
<dbReference type="EMBL" id="CAEZSF010000158">
    <property type="protein sequence ID" value="CAB4548075.1"/>
    <property type="molecule type" value="Genomic_DNA"/>
</dbReference>
<feature type="compositionally biased region" description="Acidic residues" evidence="7">
    <location>
        <begin position="204"/>
        <end position="218"/>
    </location>
</feature>
<feature type="transmembrane region" description="Helical" evidence="8">
    <location>
        <begin position="156"/>
        <end position="183"/>
    </location>
</feature>
<feature type="domain" description="Cytochrome oxidase subunit I profile" evidence="9">
    <location>
        <begin position="1"/>
        <end position="102"/>
    </location>
</feature>
<evidence type="ECO:0000256" key="7">
    <source>
        <dbReference type="SAM" id="MobiDB-lite"/>
    </source>
</evidence>
<dbReference type="Gene3D" id="1.10.287.70">
    <property type="match status" value="1"/>
</dbReference>
<dbReference type="GO" id="GO:0015990">
    <property type="term" value="P:electron transport coupled proton transport"/>
    <property type="evidence" value="ECO:0007669"/>
    <property type="project" value="TreeGrafter"/>
</dbReference>
<comment type="subcellular location">
    <subcellularLocation>
        <location evidence="1">Cell membrane</location>
        <topology evidence="1">Multi-pass membrane protein</topology>
    </subcellularLocation>
</comment>
<organism evidence="10">
    <name type="scientific">freshwater metagenome</name>
    <dbReference type="NCBI Taxonomy" id="449393"/>
    <lineage>
        <taxon>unclassified sequences</taxon>
        <taxon>metagenomes</taxon>
        <taxon>ecological metagenomes</taxon>
    </lineage>
</organism>
<evidence type="ECO:0000256" key="2">
    <source>
        <dbReference type="ARBA" id="ARBA00022475"/>
    </source>
</evidence>
<evidence type="ECO:0000313" key="10">
    <source>
        <dbReference type="EMBL" id="CAB4548075.1"/>
    </source>
</evidence>
<dbReference type="Pfam" id="PF00115">
    <property type="entry name" value="COX1"/>
    <property type="match status" value="1"/>
</dbReference>
<name>A0A6J6CAF6_9ZZZZ</name>
<feature type="compositionally biased region" description="Basic and acidic residues" evidence="7">
    <location>
        <begin position="191"/>
        <end position="203"/>
    </location>
</feature>
<gene>
    <name evidence="10" type="ORF">UFOPK1358_01433</name>
</gene>
<evidence type="ECO:0000256" key="8">
    <source>
        <dbReference type="SAM" id="Phobius"/>
    </source>
</evidence>
<dbReference type="PANTHER" id="PTHR10422">
    <property type="entry name" value="CYTOCHROME C OXIDASE SUBUNIT 1"/>
    <property type="match status" value="1"/>
</dbReference>
<feature type="transmembrane region" description="Helical" evidence="8">
    <location>
        <begin position="35"/>
        <end position="60"/>
    </location>
</feature>
<comment type="catalytic activity">
    <reaction evidence="6">
        <text>4 Fe(II)-[cytochrome c] + O2 + 8 H(+)(in) = 4 Fe(III)-[cytochrome c] + 2 H2O + 4 H(+)(out)</text>
        <dbReference type="Rhea" id="RHEA:11436"/>
        <dbReference type="Rhea" id="RHEA-COMP:10350"/>
        <dbReference type="Rhea" id="RHEA-COMP:14399"/>
        <dbReference type="ChEBI" id="CHEBI:15377"/>
        <dbReference type="ChEBI" id="CHEBI:15378"/>
        <dbReference type="ChEBI" id="CHEBI:15379"/>
        <dbReference type="ChEBI" id="CHEBI:29033"/>
        <dbReference type="ChEBI" id="CHEBI:29034"/>
        <dbReference type="EC" id="7.1.1.9"/>
    </reaction>
</comment>
<dbReference type="PANTHER" id="PTHR10422:SF18">
    <property type="entry name" value="CYTOCHROME C OXIDASE SUBUNIT 1"/>
    <property type="match status" value="1"/>
</dbReference>
<dbReference type="InterPro" id="IPR036927">
    <property type="entry name" value="Cyt_c_oxase-like_su1_sf"/>
</dbReference>
<evidence type="ECO:0000256" key="4">
    <source>
        <dbReference type="ARBA" id="ARBA00022989"/>
    </source>
</evidence>
<keyword evidence="5 8" id="KW-0472">Membrane</keyword>
<feature type="compositionally biased region" description="Low complexity" evidence="7">
    <location>
        <begin position="219"/>
        <end position="239"/>
    </location>
</feature>
<evidence type="ECO:0000256" key="3">
    <source>
        <dbReference type="ARBA" id="ARBA00022692"/>
    </source>
</evidence>
<dbReference type="Pfam" id="PF12270">
    <property type="entry name" value="Cyt_c_ox_IV"/>
    <property type="match status" value="1"/>
</dbReference>